<organism evidence="1 2">
    <name type="scientific">Peptostreptococcus canis</name>
    <dbReference type="NCBI Taxonomy" id="1159213"/>
    <lineage>
        <taxon>Bacteria</taxon>
        <taxon>Bacillati</taxon>
        <taxon>Bacillota</taxon>
        <taxon>Clostridia</taxon>
        <taxon>Peptostreptococcales</taxon>
        <taxon>Peptostreptococcaceae</taxon>
        <taxon>Peptostreptococcus</taxon>
    </lineage>
</organism>
<gene>
    <name evidence="1" type="ORF">HLB29_07785</name>
</gene>
<proteinExistence type="predicted"/>
<evidence type="ECO:0000313" key="2">
    <source>
        <dbReference type="Proteomes" id="UP000713904"/>
    </source>
</evidence>
<protein>
    <submittedName>
        <fullName evidence="1">DUF2313 domain-containing protein</fullName>
    </submittedName>
</protein>
<dbReference type="Pfam" id="PF10076">
    <property type="entry name" value="Phage_Mu_Gp48"/>
    <property type="match status" value="1"/>
</dbReference>
<keyword evidence="2" id="KW-1185">Reference proteome</keyword>
<reference evidence="1 2" key="1">
    <citation type="submission" date="2020-05" db="EMBL/GenBank/DDBJ databases">
        <title>Draft genome of xy-202 and genomic insight in genome of the genus Peptostreptococcus.</title>
        <authorList>
            <person name="Zhang Z."/>
        </authorList>
    </citation>
    <scope>NUCLEOTIDE SEQUENCE [LARGE SCALE GENOMIC DNA]</scope>
    <source>
        <strain evidence="1 2">DSM 27025</strain>
    </source>
</reference>
<evidence type="ECO:0000313" key="1">
    <source>
        <dbReference type="EMBL" id="MBC2576588.1"/>
    </source>
</evidence>
<comment type="caution">
    <text evidence="1">The sequence shown here is derived from an EMBL/GenBank/DDBJ whole genome shotgun (WGS) entry which is preliminary data.</text>
</comment>
<sequence length="184" mass="21785">MYRIRDLYSYLPFIYRNKYIDEILKCCQIEIEKFFDDLINSEKEYQVSTATYSLAWWCDFVGIDYDNSLDIEITRSNILARMKSNGITTVDVIKKIVESYSNGTCEVIENYSDYSFTIKFIDIIGVPKRIDEIKKIIDKVKPAHLAYNFEFKFHTWDDIKNTGKTWEDWKKSGKTWNDLKGGIL</sequence>
<name>A0ABR6TN72_9FIRM</name>
<dbReference type="RefSeq" id="WP_185624608.1">
    <property type="nucleotide sequence ID" value="NZ_JABGBW010000007.1"/>
</dbReference>
<dbReference type="Proteomes" id="UP000713904">
    <property type="component" value="Unassembled WGS sequence"/>
</dbReference>
<dbReference type="EMBL" id="JABGBW010000007">
    <property type="protein sequence ID" value="MBC2576588.1"/>
    <property type="molecule type" value="Genomic_DNA"/>
</dbReference>
<dbReference type="InterPro" id="IPR018755">
    <property type="entry name" value="Phage_Mu_Gp48"/>
</dbReference>
<accession>A0ABR6TN72</accession>